<dbReference type="Pfam" id="PF12079">
    <property type="entry name" value="DUF3558"/>
    <property type="match status" value="1"/>
</dbReference>
<dbReference type="AlphaFoldDB" id="A0A927JD08"/>
<comment type="caution">
    <text evidence="1">The sequence shown here is derived from an EMBL/GenBank/DDBJ whole genome shotgun (WGS) entry which is preliminary data.</text>
</comment>
<evidence type="ECO:0000313" key="1">
    <source>
        <dbReference type="EMBL" id="MBD8506112.1"/>
    </source>
</evidence>
<gene>
    <name evidence="1" type="ORF">HT102_06415</name>
</gene>
<dbReference type="PROSITE" id="PS51257">
    <property type="entry name" value="PROKAR_LIPOPROTEIN"/>
    <property type="match status" value="1"/>
</dbReference>
<sequence length="190" mass="20376">MRGVGVGAGLVLAAGLLVGCALPGESESGGSTSIAAPTSTGPVRPPALFDPCTDIPDEALEAVDVERDSQYMSIYGNAKISGEHWDDHRECAWWGEDHRIWIASEMRSLDEVRQRPIASEITEVVINGRAGIRSNLKSCGAFLCAEIALPTGEGTVWVNLNFAVSADPSLHANEEVIRYTTLLEPYLPAR</sequence>
<dbReference type="EMBL" id="JACYWE010000003">
    <property type="protein sequence ID" value="MBD8506112.1"/>
    <property type="molecule type" value="Genomic_DNA"/>
</dbReference>
<evidence type="ECO:0000313" key="2">
    <source>
        <dbReference type="Proteomes" id="UP000642993"/>
    </source>
</evidence>
<dbReference type="Proteomes" id="UP000642993">
    <property type="component" value="Unassembled WGS sequence"/>
</dbReference>
<proteinExistence type="predicted"/>
<protein>
    <submittedName>
        <fullName evidence="1">DUF3558 family protein</fullName>
    </submittedName>
</protein>
<reference evidence="1" key="1">
    <citation type="submission" date="2020-09" db="EMBL/GenBank/DDBJ databases">
        <title>Hoyosella lacisalsi sp. nov., a halotolerant actinobacterium isolated from soil of Lake Gudzhirganskoe.</title>
        <authorList>
            <person name="Yang Q."/>
            <person name="Guo P.Y."/>
            <person name="Liu S.W."/>
            <person name="Li F.N."/>
            <person name="Sun C.H."/>
        </authorList>
    </citation>
    <scope>NUCLEOTIDE SEQUENCE</scope>
    <source>
        <strain evidence="1">G463</strain>
    </source>
</reference>
<organism evidence="1 2">
    <name type="scientific">Lolliginicoccus lacisalsi</name>
    <dbReference type="NCBI Taxonomy" id="2742202"/>
    <lineage>
        <taxon>Bacteria</taxon>
        <taxon>Bacillati</taxon>
        <taxon>Actinomycetota</taxon>
        <taxon>Actinomycetes</taxon>
        <taxon>Mycobacteriales</taxon>
        <taxon>Hoyosellaceae</taxon>
        <taxon>Lolliginicoccus</taxon>
    </lineage>
</organism>
<keyword evidence="2" id="KW-1185">Reference proteome</keyword>
<dbReference type="RefSeq" id="WP_192038581.1">
    <property type="nucleotide sequence ID" value="NZ_JACYWE010000003.1"/>
</dbReference>
<dbReference type="InterPro" id="IPR024520">
    <property type="entry name" value="DUF3558"/>
</dbReference>
<name>A0A927JD08_9ACTN</name>
<accession>A0A927JD08</accession>